<dbReference type="EC" id="5.5.1.2" evidence="2"/>
<dbReference type="GO" id="GO:0016829">
    <property type="term" value="F:lyase activity"/>
    <property type="evidence" value="ECO:0007669"/>
    <property type="project" value="UniProtKB-ARBA"/>
</dbReference>
<organism evidence="5 6">
    <name type="scientific">Xanthomonas campestris pv. campestris (strain B100)</name>
    <dbReference type="NCBI Taxonomy" id="509169"/>
    <lineage>
        <taxon>Bacteria</taxon>
        <taxon>Pseudomonadati</taxon>
        <taxon>Pseudomonadota</taxon>
        <taxon>Gammaproteobacteria</taxon>
        <taxon>Lysobacterales</taxon>
        <taxon>Lysobacteraceae</taxon>
        <taxon>Xanthomonas</taxon>
    </lineage>
</organism>
<dbReference type="Gene3D" id="1.20.200.10">
    <property type="entry name" value="Fumarase/aspartase (Central domain)"/>
    <property type="match status" value="1"/>
</dbReference>
<dbReference type="PANTHER" id="PTHR43172">
    <property type="entry name" value="ADENYLOSUCCINATE LYASE"/>
    <property type="match status" value="1"/>
</dbReference>
<dbReference type="CDD" id="cd01597">
    <property type="entry name" value="pCLME"/>
    <property type="match status" value="1"/>
</dbReference>
<evidence type="ECO:0000256" key="1">
    <source>
        <dbReference type="ARBA" id="ARBA00034772"/>
    </source>
</evidence>
<dbReference type="SUPFAM" id="SSF48557">
    <property type="entry name" value="L-aspartase-like"/>
    <property type="match status" value="1"/>
</dbReference>
<dbReference type="AlphaFoldDB" id="B0RMP1"/>
<dbReference type="Proteomes" id="UP000001188">
    <property type="component" value="Chromosome"/>
</dbReference>
<dbReference type="Pfam" id="PF10397">
    <property type="entry name" value="ADSL_C"/>
    <property type="match status" value="1"/>
</dbReference>
<evidence type="ECO:0000256" key="2">
    <source>
        <dbReference type="NCBIfam" id="TIGR02426"/>
    </source>
</evidence>
<keyword evidence="5" id="KW-0413">Isomerase</keyword>
<feature type="domain" description="Adenylosuccinate lyase C-terminal" evidence="4">
    <location>
        <begin position="420"/>
        <end position="499"/>
    </location>
</feature>
<dbReference type="GO" id="GO:0047472">
    <property type="term" value="F:3-carboxy-cis,cis-muconate cycloisomerase activity"/>
    <property type="evidence" value="ECO:0007669"/>
    <property type="project" value="UniProtKB-UniRule"/>
</dbReference>
<gene>
    <name evidence="5" type="primary">pcaB</name>
    <name evidence="5" type="ORF">XCCB100_0395</name>
</gene>
<dbReference type="PROSITE" id="PS00163">
    <property type="entry name" value="FUMARATE_LYASES"/>
    <property type="match status" value="1"/>
</dbReference>
<dbReference type="NCBIfam" id="NF006554">
    <property type="entry name" value="PRK09053.1"/>
    <property type="match status" value="1"/>
</dbReference>
<sequence>MQPQPPGRAIGVASRPRKRGAGAPPPLTRAARPARAWLAPVRIGAMLRPRQEMQCMSATFSLLGGLFGDPACDEVFDDAARVQAMLDFESALARAQAQCGVIPQAAAQVIAAQCHAVHYDLAALAQATALAGNPAIPLIKELTRQVAAHDVDAARWVHWGATSQDVIDTGSVLQLRAAFDLLLPRLDALCACLATLAARERATGLPGRTLLQQAVPVTFGLKAAGWLDALQRARRRLHTARTEALVLQFGGAAGTLAALETRGLEVAQALAHTLQLPLPALPWHTARDRLVEVGCAFALLAGSLGKIGGDVVLLMQSEVGEAFEPAAAGKGGSSAMPHKRNPVAGVVAVAAAARVPGLVATLFATMAQPHERAAGQWHAEWETLPEIVRLTAGSLAQMQACLAGLELDRTRMQAHLHSHGGVLYAEAAVFALARQLGKSQAHTLVEHAVARAQSAGRHLREELADDPHVQAMLSPAQLEAIFAPDSWRGMASVWIDRVLAASPSP</sequence>
<name>B0RMP1_XANCB</name>
<dbReference type="SMART" id="SM00998">
    <property type="entry name" value="ADSL_C"/>
    <property type="match status" value="1"/>
</dbReference>
<proteinExistence type="inferred from homology"/>
<evidence type="ECO:0000313" key="5">
    <source>
        <dbReference type="EMBL" id="CAP49726.1"/>
    </source>
</evidence>
<dbReference type="HOGENOM" id="CLU_030949_3_3_6"/>
<reference evidence="5 6" key="1">
    <citation type="journal article" date="2008" name="J. Biotechnol.">
        <title>The genome of Xanthomonas campestris pv. campestris B100 and its use for the reconstruction of metabolic pathways involved in xanthan biosynthesis.</title>
        <authorList>
            <person name="Vorholter F.J."/>
            <person name="Schneiker S."/>
            <person name="Goesmann A."/>
            <person name="Krause L."/>
            <person name="Bekel T."/>
            <person name="Kaiser O."/>
            <person name="Linke B."/>
            <person name="Patschkowski T."/>
            <person name="Ruckert C."/>
            <person name="Schmid J."/>
            <person name="Sidhu V.K."/>
            <person name="Sieber V."/>
            <person name="Tauch A."/>
            <person name="Watt S.A."/>
            <person name="Weisshaar B."/>
            <person name="Becker A."/>
            <person name="Niehaus K."/>
            <person name="Puhler A."/>
        </authorList>
    </citation>
    <scope>NUCLEOTIDE SEQUENCE [LARGE SCALE GENOMIC DNA]</scope>
    <source>
        <strain evidence="5 6">B100</strain>
    </source>
</reference>
<dbReference type="EMBL" id="AM920689">
    <property type="protein sequence ID" value="CAP49726.1"/>
    <property type="molecule type" value="Genomic_DNA"/>
</dbReference>
<comment type="similarity">
    <text evidence="1">Belongs to the class-II fumarase/aspartase family.</text>
</comment>
<evidence type="ECO:0000256" key="3">
    <source>
        <dbReference type="SAM" id="MobiDB-lite"/>
    </source>
</evidence>
<evidence type="ECO:0000259" key="4">
    <source>
        <dbReference type="SMART" id="SM00998"/>
    </source>
</evidence>
<dbReference type="InterPro" id="IPR008948">
    <property type="entry name" value="L-Aspartase-like"/>
</dbReference>
<dbReference type="PRINTS" id="PR00149">
    <property type="entry name" value="FUMRATELYASE"/>
</dbReference>
<dbReference type="NCBIfam" id="TIGR02426">
    <property type="entry name" value="protocat_pcaB"/>
    <property type="match status" value="1"/>
</dbReference>
<dbReference type="InterPro" id="IPR000362">
    <property type="entry name" value="Fumarate_lyase_fam"/>
</dbReference>
<dbReference type="InterPro" id="IPR022761">
    <property type="entry name" value="Fumarate_lyase_N"/>
</dbReference>
<feature type="region of interest" description="Disordered" evidence="3">
    <location>
        <begin position="1"/>
        <end position="29"/>
    </location>
</feature>
<dbReference type="Gene3D" id="1.10.40.30">
    <property type="entry name" value="Fumarase/aspartase (C-terminal domain)"/>
    <property type="match status" value="1"/>
</dbReference>
<dbReference type="PRINTS" id="PR00145">
    <property type="entry name" value="ARGSUCLYASE"/>
</dbReference>
<dbReference type="InterPro" id="IPR019468">
    <property type="entry name" value="AdenyloSucc_lyase_C"/>
</dbReference>
<dbReference type="KEGG" id="xca:xcc-b100_0395"/>
<dbReference type="InterPro" id="IPR012789">
    <property type="entry name" value="Protocat_PcaB-like"/>
</dbReference>
<dbReference type="Pfam" id="PF00206">
    <property type="entry name" value="Lyase_1"/>
    <property type="match status" value="1"/>
</dbReference>
<accession>B0RMP1</accession>
<dbReference type="GO" id="GO:0019619">
    <property type="term" value="P:3,4-dihydroxybenzoate catabolic process"/>
    <property type="evidence" value="ECO:0007669"/>
    <property type="project" value="InterPro"/>
</dbReference>
<evidence type="ECO:0000313" key="6">
    <source>
        <dbReference type="Proteomes" id="UP000001188"/>
    </source>
</evidence>
<dbReference type="PANTHER" id="PTHR43172:SF2">
    <property type="entry name" value="ADENYLOSUCCINATE LYASE C-TERMINAL DOMAIN-CONTAINING PROTEIN"/>
    <property type="match status" value="1"/>
</dbReference>
<protein>
    <recommendedName>
        <fullName evidence="2">3-carboxy-cis,cis-muconate cycloisomerase</fullName>
        <ecNumber evidence="2">5.5.1.2</ecNumber>
    </recommendedName>
</protein>
<dbReference type="InterPro" id="IPR020557">
    <property type="entry name" value="Fumarate_lyase_CS"/>
</dbReference>